<evidence type="ECO:0000256" key="2">
    <source>
        <dbReference type="ARBA" id="ARBA00007651"/>
    </source>
</evidence>
<dbReference type="Proteomes" id="UP001454036">
    <property type="component" value="Unassembled WGS sequence"/>
</dbReference>
<dbReference type="PANTHER" id="PTHR36488">
    <property type="entry name" value="CASP-LIKE PROTEIN 1U1"/>
    <property type="match status" value="1"/>
</dbReference>
<proteinExistence type="inferred from homology"/>
<dbReference type="InterPro" id="IPR006459">
    <property type="entry name" value="CASP/CASPL"/>
</dbReference>
<dbReference type="GO" id="GO:0005886">
    <property type="term" value="C:plasma membrane"/>
    <property type="evidence" value="ECO:0007669"/>
    <property type="project" value="UniProtKB-SubCell"/>
</dbReference>
<protein>
    <recommendedName>
        <fullName evidence="8">CASP-like protein</fullName>
    </recommendedName>
</protein>
<evidence type="ECO:0000256" key="4">
    <source>
        <dbReference type="ARBA" id="ARBA00022475"/>
    </source>
</evidence>
<evidence type="ECO:0000256" key="5">
    <source>
        <dbReference type="ARBA" id="ARBA00022692"/>
    </source>
</evidence>
<comment type="similarity">
    <text evidence="2 8">Belongs to the Casparian strip membrane proteins (CASP) family.</text>
</comment>
<evidence type="ECO:0000313" key="11">
    <source>
        <dbReference type="Proteomes" id="UP001454036"/>
    </source>
</evidence>
<dbReference type="AlphaFoldDB" id="A0AAV3R8C1"/>
<keyword evidence="6 8" id="KW-1133">Transmembrane helix</keyword>
<organism evidence="10 11">
    <name type="scientific">Lithospermum erythrorhizon</name>
    <name type="common">Purple gromwell</name>
    <name type="synonym">Lithospermum officinale var. erythrorhizon</name>
    <dbReference type="NCBI Taxonomy" id="34254"/>
    <lineage>
        <taxon>Eukaryota</taxon>
        <taxon>Viridiplantae</taxon>
        <taxon>Streptophyta</taxon>
        <taxon>Embryophyta</taxon>
        <taxon>Tracheophyta</taxon>
        <taxon>Spermatophyta</taxon>
        <taxon>Magnoliopsida</taxon>
        <taxon>eudicotyledons</taxon>
        <taxon>Gunneridae</taxon>
        <taxon>Pentapetalae</taxon>
        <taxon>asterids</taxon>
        <taxon>lamiids</taxon>
        <taxon>Boraginales</taxon>
        <taxon>Boraginaceae</taxon>
        <taxon>Boraginoideae</taxon>
        <taxon>Lithospermeae</taxon>
        <taxon>Lithospermum</taxon>
    </lineage>
</organism>
<keyword evidence="7 8" id="KW-0472">Membrane</keyword>
<comment type="subunit">
    <text evidence="3 8">Homodimer and heterodimers.</text>
</comment>
<gene>
    <name evidence="10" type="ORF">LIER_25999</name>
</gene>
<name>A0AAV3R8C1_LITER</name>
<feature type="transmembrane region" description="Helical" evidence="8">
    <location>
        <begin position="35"/>
        <end position="54"/>
    </location>
</feature>
<evidence type="ECO:0000256" key="1">
    <source>
        <dbReference type="ARBA" id="ARBA00004651"/>
    </source>
</evidence>
<dbReference type="PANTHER" id="PTHR36488:SF8">
    <property type="entry name" value="CASP-LIKE PROTEIN 1U1"/>
    <property type="match status" value="1"/>
</dbReference>
<keyword evidence="5 8" id="KW-0812">Transmembrane</keyword>
<evidence type="ECO:0000256" key="8">
    <source>
        <dbReference type="RuleBase" id="RU361233"/>
    </source>
</evidence>
<evidence type="ECO:0000313" key="10">
    <source>
        <dbReference type="EMBL" id="GAA0172104.1"/>
    </source>
</evidence>
<sequence>MADKHLVNNSETIVNGINQRKLVSKIIATKENVAFVVRVLAFFATLSATLVMALSKEEKSVVLATIGTTPIRANVTAKFQHTPAFVFFVIANAIVSLHNLLVIAVHVMMKTFNFQRVSFLMIAVLDMVNVGLISGGATAAAFMGQLGRKGNSHANWNKICDKVGTFCDHSGAAILASLIALALMTLLTANSIANVRKDKPLRNNVVVAP</sequence>
<comment type="subcellular location">
    <subcellularLocation>
        <location evidence="1 8">Cell membrane</location>
        <topology evidence="1 8">Multi-pass membrane protein</topology>
    </subcellularLocation>
</comment>
<feature type="domain" description="Casparian strip membrane protein" evidence="9">
    <location>
        <begin position="33"/>
        <end position="182"/>
    </location>
</feature>
<feature type="transmembrane region" description="Helical" evidence="8">
    <location>
        <begin position="172"/>
        <end position="193"/>
    </location>
</feature>
<comment type="caution">
    <text evidence="10">The sequence shown here is derived from an EMBL/GenBank/DDBJ whole genome shotgun (WGS) entry which is preliminary data.</text>
</comment>
<feature type="transmembrane region" description="Helical" evidence="8">
    <location>
        <begin position="84"/>
        <end position="107"/>
    </location>
</feature>
<keyword evidence="11" id="KW-1185">Reference proteome</keyword>
<feature type="transmembrane region" description="Helical" evidence="8">
    <location>
        <begin position="119"/>
        <end position="143"/>
    </location>
</feature>
<dbReference type="NCBIfam" id="TIGR01569">
    <property type="entry name" value="A_tha_TIGR01569"/>
    <property type="match status" value="1"/>
</dbReference>
<dbReference type="InterPro" id="IPR006702">
    <property type="entry name" value="CASP_dom"/>
</dbReference>
<accession>A0AAV3R8C1</accession>
<dbReference type="InterPro" id="IPR044173">
    <property type="entry name" value="CASPL"/>
</dbReference>
<evidence type="ECO:0000256" key="6">
    <source>
        <dbReference type="ARBA" id="ARBA00022989"/>
    </source>
</evidence>
<dbReference type="Pfam" id="PF04535">
    <property type="entry name" value="CASP_dom"/>
    <property type="match status" value="1"/>
</dbReference>
<reference evidence="10 11" key="1">
    <citation type="submission" date="2024-01" db="EMBL/GenBank/DDBJ databases">
        <title>The complete chloroplast genome sequence of Lithospermum erythrorhizon: insights into the phylogenetic relationship among Boraginaceae species and the maternal lineages of purple gromwells.</title>
        <authorList>
            <person name="Okada T."/>
            <person name="Watanabe K."/>
        </authorList>
    </citation>
    <scope>NUCLEOTIDE SEQUENCE [LARGE SCALE GENOMIC DNA]</scope>
</reference>
<evidence type="ECO:0000256" key="7">
    <source>
        <dbReference type="ARBA" id="ARBA00023136"/>
    </source>
</evidence>
<evidence type="ECO:0000259" key="9">
    <source>
        <dbReference type="Pfam" id="PF04535"/>
    </source>
</evidence>
<keyword evidence="4 8" id="KW-1003">Cell membrane</keyword>
<evidence type="ECO:0000256" key="3">
    <source>
        <dbReference type="ARBA" id="ARBA00011489"/>
    </source>
</evidence>
<dbReference type="EMBL" id="BAABME010007964">
    <property type="protein sequence ID" value="GAA0172104.1"/>
    <property type="molecule type" value="Genomic_DNA"/>
</dbReference>